<feature type="region of interest" description="Disordered" evidence="1">
    <location>
        <begin position="76"/>
        <end position="100"/>
    </location>
</feature>
<gene>
    <name evidence="2" type="ORF">Acr_24g0009890</name>
</gene>
<organism evidence="2 3">
    <name type="scientific">Actinidia rufa</name>
    <dbReference type="NCBI Taxonomy" id="165716"/>
    <lineage>
        <taxon>Eukaryota</taxon>
        <taxon>Viridiplantae</taxon>
        <taxon>Streptophyta</taxon>
        <taxon>Embryophyta</taxon>
        <taxon>Tracheophyta</taxon>
        <taxon>Spermatophyta</taxon>
        <taxon>Magnoliopsida</taxon>
        <taxon>eudicotyledons</taxon>
        <taxon>Gunneridae</taxon>
        <taxon>Pentapetalae</taxon>
        <taxon>asterids</taxon>
        <taxon>Ericales</taxon>
        <taxon>Actinidiaceae</taxon>
        <taxon>Actinidia</taxon>
    </lineage>
</organism>
<keyword evidence="2" id="KW-0371">Homeobox</keyword>
<dbReference type="Proteomes" id="UP000585474">
    <property type="component" value="Unassembled WGS sequence"/>
</dbReference>
<dbReference type="GO" id="GO:0003677">
    <property type="term" value="F:DNA binding"/>
    <property type="evidence" value="ECO:0007669"/>
    <property type="project" value="UniProtKB-KW"/>
</dbReference>
<accession>A0A7J0GVC4</accession>
<dbReference type="PANTHER" id="PTHR47340:SF1">
    <property type="entry name" value="DUPLICATED HOMEODOMAIN-LIKE SUPERFAMILY PROTEIN"/>
    <property type="match status" value="1"/>
</dbReference>
<dbReference type="EMBL" id="BJWL01000024">
    <property type="protein sequence ID" value="GFZ14799.1"/>
    <property type="molecule type" value="Genomic_DNA"/>
</dbReference>
<reference evidence="2 3" key="1">
    <citation type="submission" date="2019-07" db="EMBL/GenBank/DDBJ databases">
        <title>De Novo Assembly of kiwifruit Actinidia rufa.</title>
        <authorList>
            <person name="Sugita-Konishi S."/>
            <person name="Sato K."/>
            <person name="Mori E."/>
            <person name="Abe Y."/>
            <person name="Kisaki G."/>
            <person name="Hamano K."/>
            <person name="Suezawa K."/>
            <person name="Otani M."/>
            <person name="Fukuda T."/>
            <person name="Manabe T."/>
            <person name="Gomi K."/>
            <person name="Tabuchi M."/>
            <person name="Akimitsu K."/>
            <person name="Kataoka I."/>
        </authorList>
    </citation>
    <scope>NUCLEOTIDE SEQUENCE [LARGE SCALE GENOMIC DNA]</scope>
    <source>
        <strain evidence="3">cv. Fuchu</strain>
    </source>
</reference>
<dbReference type="OrthoDB" id="10258692at2759"/>
<proteinExistence type="predicted"/>
<name>A0A7J0GVC4_9ERIC</name>
<evidence type="ECO:0000313" key="2">
    <source>
        <dbReference type="EMBL" id="GFZ14799.1"/>
    </source>
</evidence>
<dbReference type="AlphaFoldDB" id="A0A7J0GVC4"/>
<evidence type="ECO:0000313" key="3">
    <source>
        <dbReference type="Proteomes" id="UP000585474"/>
    </source>
</evidence>
<comment type="caution">
    <text evidence="2">The sequence shown here is derived from an EMBL/GenBank/DDBJ whole genome shotgun (WGS) entry which is preliminary data.</text>
</comment>
<protein>
    <submittedName>
        <fullName evidence="2">Duplicated homeodomain-like superfamily protein</fullName>
    </submittedName>
</protein>
<dbReference type="PANTHER" id="PTHR47340">
    <property type="entry name" value="DUPLICATED HOMEODOMAIN-LIKE SUPERFAMILY PROTEIN"/>
    <property type="match status" value="1"/>
</dbReference>
<keyword evidence="2" id="KW-0238">DNA-binding</keyword>
<feature type="compositionally biased region" description="Basic and acidic residues" evidence="1">
    <location>
        <begin position="91"/>
        <end position="100"/>
    </location>
</feature>
<keyword evidence="3" id="KW-1185">Reference proteome</keyword>
<sequence length="368" mass="39876">MPPEPLPWARRDFFKERKRERSFGVHRFVSRWRENPHHGREFLRSRPPGHAKQGGWHNFSEPGHGFTPSRSNEKIFGDENCKPSGSSADGKFSRNSRENRGSFGARRIGEVILGRMVHGKWSWQTDSEDQNNKTGNNGLGTGQILERENSMGSIDRKTLNWTCSGSLTSRGDAVACATSAAPTSAAPSDETNYMKKPRLGWGEGLAKYEKKKVEGPDDSATKNGMVVCVNTEPSHSNGSILSDKSLGFMFSDCASPGTPSSVACRSSPGPSSSQRECQAKPCEDLVVNTGGSLRPAPLQLVSSGDMIAKEATVNAAAWCLNQLNMVGAILIWNASKPSNQEVTCSAYVSNGEKEECLSDCDSGGQLMA</sequence>
<evidence type="ECO:0000256" key="1">
    <source>
        <dbReference type="SAM" id="MobiDB-lite"/>
    </source>
</evidence>